<evidence type="ECO:0000256" key="5">
    <source>
        <dbReference type="SAM" id="Phobius"/>
    </source>
</evidence>
<dbReference type="PANTHER" id="PTHR23510:SF16">
    <property type="entry name" value="MAJOR FACILITATOR SUPERFAMILY (MFS) PROFILE DOMAIN-CONTAINING PROTEIN"/>
    <property type="match status" value="1"/>
</dbReference>
<dbReference type="Proteomes" id="UP000708208">
    <property type="component" value="Unassembled WGS sequence"/>
</dbReference>
<keyword evidence="8" id="KW-1185">Reference proteome</keyword>
<name>A0A8J2PYW9_9HEXA</name>
<dbReference type="EMBL" id="CAJVCH010569916">
    <property type="protein sequence ID" value="CAG7833532.1"/>
    <property type="molecule type" value="Genomic_DNA"/>
</dbReference>
<feature type="transmembrane region" description="Helical" evidence="5">
    <location>
        <begin position="55"/>
        <end position="73"/>
    </location>
</feature>
<sequence>MNIEQREKCFKQKRLKSFIIVSGYFFFEGCEDVVILPTCWNFLQTLGVTEEHWLGYTISIYSVAAAIAGMIGGRLADKYWNHTKAIIFSSIIFRSIGHLQYMLGLNVWNILISRTICGLGAAAGTSAIAEICRTTTPEERRTFISIITAAFQIGILVGPGLQLFLSYFNFSLFGLAVTPLNAPGLFMGLLWLLYWVATSILFTNLTQEFQEIQKLKLGIDSGQQEAVAPILEITNQNNEKPQEGSDIYSKYMHEFLTDSYVLLTWMVLTLYFQQVALETVIPVITQDYFGFGVHENTLIYCFEKGNNTHVVYFLVGTFLFYLGSPIFNVGNTALASKVLSTETQGLGQGIRRMMSYIGLIFGPTWAGSTVHNPRLFIGLTLALLFVNVKSGTVIFTN</sequence>
<accession>A0A8J2PYW9</accession>
<evidence type="ECO:0000256" key="1">
    <source>
        <dbReference type="ARBA" id="ARBA00004141"/>
    </source>
</evidence>
<feature type="transmembrane region" description="Helical" evidence="5">
    <location>
        <begin position="185"/>
        <end position="206"/>
    </location>
</feature>
<feature type="transmembrane region" description="Helical" evidence="5">
    <location>
        <begin position="374"/>
        <end position="395"/>
    </location>
</feature>
<keyword evidence="2 5" id="KW-0812">Transmembrane</keyword>
<dbReference type="PROSITE" id="PS50850">
    <property type="entry name" value="MFS"/>
    <property type="match status" value="1"/>
</dbReference>
<feature type="transmembrane region" description="Helical" evidence="5">
    <location>
        <begin position="310"/>
        <end position="329"/>
    </location>
</feature>
<dbReference type="GO" id="GO:0016020">
    <property type="term" value="C:membrane"/>
    <property type="evidence" value="ECO:0007669"/>
    <property type="project" value="UniProtKB-SubCell"/>
</dbReference>
<keyword evidence="4 5" id="KW-0472">Membrane</keyword>
<feature type="transmembrane region" description="Helical" evidence="5">
    <location>
        <begin position="143"/>
        <end position="165"/>
    </location>
</feature>
<dbReference type="InterPro" id="IPR011701">
    <property type="entry name" value="MFS"/>
</dbReference>
<evidence type="ECO:0000313" key="7">
    <source>
        <dbReference type="EMBL" id="CAG7833532.1"/>
    </source>
</evidence>
<dbReference type="PANTHER" id="PTHR23510">
    <property type="entry name" value="INNER MEMBRANE TRANSPORT PROTEIN YAJR"/>
    <property type="match status" value="1"/>
</dbReference>
<evidence type="ECO:0000313" key="8">
    <source>
        <dbReference type="Proteomes" id="UP000708208"/>
    </source>
</evidence>
<comment type="subcellular location">
    <subcellularLocation>
        <location evidence="1">Membrane</location>
        <topology evidence="1">Multi-pass membrane protein</topology>
    </subcellularLocation>
</comment>
<dbReference type="GO" id="GO:0022857">
    <property type="term" value="F:transmembrane transporter activity"/>
    <property type="evidence" value="ECO:0007669"/>
    <property type="project" value="InterPro"/>
</dbReference>
<feature type="transmembrane region" description="Helical" evidence="5">
    <location>
        <begin position="21"/>
        <end position="43"/>
    </location>
</feature>
<feature type="transmembrane region" description="Helical" evidence="5">
    <location>
        <begin position="255"/>
        <end position="272"/>
    </location>
</feature>
<evidence type="ECO:0000259" key="6">
    <source>
        <dbReference type="PROSITE" id="PS50850"/>
    </source>
</evidence>
<protein>
    <recommendedName>
        <fullName evidence="6">Major facilitator superfamily (MFS) profile domain-containing protein</fullName>
    </recommendedName>
</protein>
<dbReference type="AlphaFoldDB" id="A0A8J2PYW9"/>
<evidence type="ECO:0000256" key="4">
    <source>
        <dbReference type="ARBA" id="ARBA00023136"/>
    </source>
</evidence>
<dbReference type="InterPro" id="IPR020846">
    <property type="entry name" value="MFS_dom"/>
</dbReference>
<dbReference type="Pfam" id="PF07690">
    <property type="entry name" value="MFS_1"/>
    <property type="match status" value="1"/>
</dbReference>
<dbReference type="InterPro" id="IPR051068">
    <property type="entry name" value="MFS_Domain-Containing_Protein"/>
</dbReference>
<reference evidence="7" key="1">
    <citation type="submission" date="2021-06" db="EMBL/GenBank/DDBJ databases">
        <authorList>
            <person name="Hodson N. C."/>
            <person name="Mongue J. A."/>
            <person name="Jaron S. K."/>
        </authorList>
    </citation>
    <scope>NUCLEOTIDE SEQUENCE</scope>
</reference>
<comment type="caution">
    <text evidence="7">The sequence shown here is derived from an EMBL/GenBank/DDBJ whole genome shotgun (WGS) entry which is preliminary data.</text>
</comment>
<feature type="transmembrane region" description="Helical" evidence="5">
    <location>
        <begin position="350"/>
        <end position="368"/>
    </location>
</feature>
<keyword evidence="3 5" id="KW-1133">Transmembrane helix</keyword>
<evidence type="ECO:0000256" key="3">
    <source>
        <dbReference type="ARBA" id="ARBA00022989"/>
    </source>
</evidence>
<gene>
    <name evidence="7" type="ORF">AFUS01_LOCUS43144</name>
</gene>
<proteinExistence type="predicted"/>
<dbReference type="OrthoDB" id="6432183at2759"/>
<evidence type="ECO:0000256" key="2">
    <source>
        <dbReference type="ARBA" id="ARBA00022692"/>
    </source>
</evidence>
<feature type="domain" description="Major facilitator superfamily (MFS) profile" evidence="6">
    <location>
        <begin position="17"/>
        <end position="397"/>
    </location>
</feature>
<organism evidence="7 8">
    <name type="scientific">Allacma fusca</name>
    <dbReference type="NCBI Taxonomy" id="39272"/>
    <lineage>
        <taxon>Eukaryota</taxon>
        <taxon>Metazoa</taxon>
        <taxon>Ecdysozoa</taxon>
        <taxon>Arthropoda</taxon>
        <taxon>Hexapoda</taxon>
        <taxon>Collembola</taxon>
        <taxon>Symphypleona</taxon>
        <taxon>Sminthuridae</taxon>
        <taxon>Allacma</taxon>
    </lineage>
</organism>